<gene>
    <name evidence="4" type="ORF">IAA86_02960</name>
</gene>
<dbReference type="AlphaFoldDB" id="A0A9D1FHS0"/>
<evidence type="ECO:0000313" key="5">
    <source>
        <dbReference type="Proteomes" id="UP000886865"/>
    </source>
</evidence>
<name>A0A9D1FHS0_9BACT</name>
<keyword evidence="2 4" id="KW-0012">Acyltransferase</keyword>
<dbReference type="PANTHER" id="PTHR10434:SF11">
    <property type="entry name" value="1-ACYL-SN-GLYCEROL-3-PHOSPHATE ACYLTRANSFERASE"/>
    <property type="match status" value="1"/>
</dbReference>
<dbReference type="InterPro" id="IPR002123">
    <property type="entry name" value="Plipid/glycerol_acylTrfase"/>
</dbReference>
<reference evidence="4" key="2">
    <citation type="journal article" date="2021" name="PeerJ">
        <title>Extensive microbial diversity within the chicken gut microbiome revealed by metagenomics and culture.</title>
        <authorList>
            <person name="Gilroy R."/>
            <person name="Ravi A."/>
            <person name="Getino M."/>
            <person name="Pursley I."/>
            <person name="Horton D.L."/>
            <person name="Alikhan N.F."/>
            <person name="Baker D."/>
            <person name="Gharbi K."/>
            <person name="Hall N."/>
            <person name="Watson M."/>
            <person name="Adriaenssens E.M."/>
            <person name="Foster-Nyarko E."/>
            <person name="Jarju S."/>
            <person name="Secka A."/>
            <person name="Antonio M."/>
            <person name="Oren A."/>
            <person name="Chaudhuri R.R."/>
            <person name="La Ragione R."/>
            <person name="Hildebrand F."/>
            <person name="Pallen M.J."/>
        </authorList>
    </citation>
    <scope>NUCLEOTIDE SEQUENCE</scope>
    <source>
        <strain evidence="4">CHK152-2871</strain>
    </source>
</reference>
<dbReference type="Proteomes" id="UP000886865">
    <property type="component" value="Unassembled WGS sequence"/>
</dbReference>
<dbReference type="EMBL" id="DVJQ01000025">
    <property type="protein sequence ID" value="HIS73963.1"/>
    <property type="molecule type" value="Genomic_DNA"/>
</dbReference>
<keyword evidence="1" id="KW-0808">Transferase</keyword>
<dbReference type="GO" id="GO:0005886">
    <property type="term" value="C:plasma membrane"/>
    <property type="evidence" value="ECO:0007669"/>
    <property type="project" value="TreeGrafter"/>
</dbReference>
<organism evidence="4 5">
    <name type="scientific">Candidatus Galligastranaerophilus intestinavium</name>
    <dbReference type="NCBI Taxonomy" id="2840836"/>
    <lineage>
        <taxon>Bacteria</taxon>
        <taxon>Candidatus Galligastranaerophilus</taxon>
    </lineage>
</organism>
<evidence type="ECO:0000256" key="2">
    <source>
        <dbReference type="ARBA" id="ARBA00023315"/>
    </source>
</evidence>
<sequence length="283" mass="33976">MNQDTPQHMYSAVPPTKMRNREEKFREAKNVPFWHFIGDIVFPKMIEARFCSLMYKNLDRLEQRDKTKATIFYAPHNNWWDGVLAYNIVYRIIKKVIKKPRFRFMIEEMNRFPLFQYVGCFPINKKSPQASMKFLQYAVTTLSEPDIAFWIFPQGIIRPPMYRPEIFQSGLAYIVKEAVKKFGGVNLVPVAINYTFLRQDRPEILVEFGNPRIMSEPDFNRKELTHTLEREFEQFLDKQQSDISSANFEGYHYLYRQKLKWWRYIEQKLKAKGLKNKEIIDLK</sequence>
<dbReference type="CDD" id="cd06551">
    <property type="entry name" value="LPLAT"/>
    <property type="match status" value="1"/>
</dbReference>
<proteinExistence type="predicted"/>
<dbReference type="SUPFAM" id="SSF69593">
    <property type="entry name" value="Glycerol-3-phosphate (1)-acyltransferase"/>
    <property type="match status" value="1"/>
</dbReference>
<dbReference type="PANTHER" id="PTHR10434">
    <property type="entry name" value="1-ACYL-SN-GLYCEROL-3-PHOSPHATE ACYLTRANSFERASE"/>
    <property type="match status" value="1"/>
</dbReference>
<reference evidence="4" key="1">
    <citation type="submission" date="2020-10" db="EMBL/GenBank/DDBJ databases">
        <authorList>
            <person name="Gilroy R."/>
        </authorList>
    </citation>
    <scope>NUCLEOTIDE SEQUENCE</scope>
    <source>
        <strain evidence="4">CHK152-2871</strain>
    </source>
</reference>
<protein>
    <submittedName>
        <fullName evidence="4">Lysophospholipid acyltransferase family protein</fullName>
    </submittedName>
</protein>
<dbReference type="Pfam" id="PF01553">
    <property type="entry name" value="Acyltransferase"/>
    <property type="match status" value="1"/>
</dbReference>
<evidence type="ECO:0000313" key="4">
    <source>
        <dbReference type="EMBL" id="HIS73963.1"/>
    </source>
</evidence>
<dbReference type="GO" id="GO:0006654">
    <property type="term" value="P:phosphatidic acid biosynthetic process"/>
    <property type="evidence" value="ECO:0007669"/>
    <property type="project" value="TreeGrafter"/>
</dbReference>
<comment type="caution">
    <text evidence="4">The sequence shown here is derived from an EMBL/GenBank/DDBJ whole genome shotgun (WGS) entry which is preliminary data.</text>
</comment>
<dbReference type="GO" id="GO:0003841">
    <property type="term" value="F:1-acylglycerol-3-phosphate O-acyltransferase activity"/>
    <property type="evidence" value="ECO:0007669"/>
    <property type="project" value="TreeGrafter"/>
</dbReference>
<feature type="domain" description="Phospholipid/glycerol acyltransferase" evidence="3">
    <location>
        <begin position="70"/>
        <end position="195"/>
    </location>
</feature>
<dbReference type="SMART" id="SM00563">
    <property type="entry name" value="PlsC"/>
    <property type="match status" value="1"/>
</dbReference>
<evidence type="ECO:0000256" key="1">
    <source>
        <dbReference type="ARBA" id="ARBA00022679"/>
    </source>
</evidence>
<evidence type="ECO:0000259" key="3">
    <source>
        <dbReference type="SMART" id="SM00563"/>
    </source>
</evidence>
<accession>A0A9D1FHS0</accession>